<dbReference type="EMBL" id="JBHUMX010000006">
    <property type="protein sequence ID" value="MFD2627767.1"/>
    <property type="molecule type" value="Genomic_DNA"/>
</dbReference>
<keyword evidence="1" id="KW-0175">Coiled coil</keyword>
<gene>
    <name evidence="2" type="ORF">ACFSUN_03035</name>
</gene>
<dbReference type="RefSeq" id="WP_379560424.1">
    <property type="nucleotide sequence ID" value="NZ_CP085256.1"/>
</dbReference>
<sequence>MSSLSVINRQISKTEKAIYSLEEKLRAKRNELELLALGLTHLYDYMEEHKQNGSSNHAPKPPSSICKEQQAELFHSLQLEELPDTHSPIYNEQLVKSIREVKEKIREEKQTLVTLKRNITTYQNELHYLHFERKRKLS</sequence>
<accession>A0ABW5PXF8</accession>
<keyword evidence="3" id="KW-1185">Reference proteome</keyword>
<feature type="coiled-coil region" evidence="1">
    <location>
        <begin position="91"/>
        <end position="125"/>
    </location>
</feature>
<evidence type="ECO:0000313" key="3">
    <source>
        <dbReference type="Proteomes" id="UP001597451"/>
    </source>
</evidence>
<protein>
    <submittedName>
        <fullName evidence="2">Uncharacterized protein</fullName>
    </submittedName>
</protein>
<evidence type="ECO:0000256" key="1">
    <source>
        <dbReference type="SAM" id="Coils"/>
    </source>
</evidence>
<proteinExistence type="predicted"/>
<name>A0ABW5PXF8_9BACI</name>
<comment type="caution">
    <text evidence="2">The sequence shown here is derived from an EMBL/GenBank/DDBJ whole genome shotgun (WGS) entry which is preliminary data.</text>
</comment>
<evidence type="ECO:0000313" key="2">
    <source>
        <dbReference type="EMBL" id="MFD2627767.1"/>
    </source>
</evidence>
<reference evidence="3" key="1">
    <citation type="journal article" date="2019" name="Int. J. Syst. Evol. Microbiol.">
        <title>The Global Catalogue of Microorganisms (GCM) 10K type strain sequencing project: providing services to taxonomists for standard genome sequencing and annotation.</title>
        <authorList>
            <consortium name="The Broad Institute Genomics Platform"/>
            <consortium name="The Broad Institute Genome Sequencing Center for Infectious Disease"/>
            <person name="Wu L."/>
            <person name="Ma J."/>
        </authorList>
    </citation>
    <scope>NUCLEOTIDE SEQUENCE [LARGE SCALE GENOMIC DNA]</scope>
    <source>
        <strain evidence="3">TISTR 1858</strain>
    </source>
</reference>
<dbReference type="Proteomes" id="UP001597451">
    <property type="component" value="Unassembled WGS sequence"/>
</dbReference>
<organism evidence="2 3">
    <name type="scientific">Oceanobacillus kapialis</name>
    <dbReference type="NCBI Taxonomy" id="481353"/>
    <lineage>
        <taxon>Bacteria</taxon>
        <taxon>Bacillati</taxon>
        <taxon>Bacillota</taxon>
        <taxon>Bacilli</taxon>
        <taxon>Bacillales</taxon>
        <taxon>Bacillaceae</taxon>
        <taxon>Oceanobacillus</taxon>
    </lineage>
</organism>